<proteinExistence type="inferred from homology"/>
<keyword evidence="7 9" id="KW-1133">Transmembrane helix</keyword>
<evidence type="ECO:0000256" key="7">
    <source>
        <dbReference type="ARBA" id="ARBA00022989"/>
    </source>
</evidence>
<feature type="transmembrane region" description="Helical" evidence="9">
    <location>
        <begin position="40"/>
        <end position="61"/>
    </location>
</feature>
<feature type="transmembrane region" description="Helical" evidence="9">
    <location>
        <begin position="82"/>
        <end position="104"/>
    </location>
</feature>
<dbReference type="InterPro" id="IPR039653">
    <property type="entry name" value="Prenyltransferase"/>
</dbReference>
<dbReference type="NCBIfam" id="TIGR01475">
    <property type="entry name" value="ubiA_other"/>
    <property type="match status" value="1"/>
</dbReference>
<evidence type="ECO:0000256" key="3">
    <source>
        <dbReference type="ARBA" id="ARBA00005985"/>
    </source>
</evidence>
<evidence type="ECO:0000256" key="2">
    <source>
        <dbReference type="ARBA" id="ARBA00004141"/>
    </source>
</evidence>
<comment type="cofactor">
    <cofactor evidence="1">
        <name>Mg(2+)</name>
        <dbReference type="ChEBI" id="CHEBI:18420"/>
    </cofactor>
</comment>
<feature type="transmembrane region" description="Helical" evidence="9">
    <location>
        <begin position="110"/>
        <end position="126"/>
    </location>
</feature>
<feature type="transmembrane region" description="Helical" evidence="9">
    <location>
        <begin position="230"/>
        <end position="249"/>
    </location>
</feature>
<dbReference type="Pfam" id="PF01040">
    <property type="entry name" value="UbiA"/>
    <property type="match status" value="1"/>
</dbReference>
<dbReference type="PANTHER" id="PTHR11048">
    <property type="entry name" value="PRENYLTRANSFERASES"/>
    <property type="match status" value="1"/>
</dbReference>
<evidence type="ECO:0000256" key="5">
    <source>
        <dbReference type="ARBA" id="ARBA00022679"/>
    </source>
</evidence>
<dbReference type="InterPro" id="IPR006371">
    <property type="entry name" value="Polyprenyltransferase_UbiA-li"/>
</dbReference>
<dbReference type="InterPro" id="IPR044878">
    <property type="entry name" value="UbiA_sf"/>
</dbReference>
<evidence type="ECO:0000256" key="8">
    <source>
        <dbReference type="ARBA" id="ARBA00023136"/>
    </source>
</evidence>
<dbReference type="CDD" id="cd13959">
    <property type="entry name" value="PT_UbiA_COQ2"/>
    <property type="match status" value="1"/>
</dbReference>
<evidence type="ECO:0000256" key="9">
    <source>
        <dbReference type="SAM" id="Phobius"/>
    </source>
</evidence>
<reference evidence="10 11" key="1">
    <citation type="submission" date="2023-11" db="EMBL/GenBank/DDBJ databases">
        <title>Analysis of the Genomes of Mucilaginibacter gossypii cycad 4 and M. sabulilitoris SNA2: microbes with the potential for plant growth promotion.</title>
        <authorList>
            <person name="Hirsch A.M."/>
            <person name="Humm E."/>
            <person name="Rubbi M."/>
            <person name="Del Vecchio G."/>
            <person name="Ha S.M."/>
            <person name="Pellegrini M."/>
            <person name="Gunsalus R.P."/>
        </authorList>
    </citation>
    <scope>NUCLEOTIDE SEQUENCE [LARGE SCALE GENOMIC DNA]</scope>
    <source>
        <strain evidence="10 11">SNA2</strain>
    </source>
</reference>
<dbReference type="RefSeq" id="WP_321565006.1">
    <property type="nucleotide sequence ID" value="NZ_CP139558.1"/>
</dbReference>
<gene>
    <name evidence="10" type="ORF">SNE25_10265</name>
</gene>
<accession>A0ABZ0TT05</accession>
<name>A0ABZ0TT05_9SPHI</name>
<evidence type="ECO:0000313" key="10">
    <source>
        <dbReference type="EMBL" id="WPU95901.1"/>
    </source>
</evidence>
<keyword evidence="8 9" id="KW-0472">Membrane</keyword>
<sequence length="286" mass="32078">MKKYLSLVTFAHTIFAMPFAFIGFFLAVTTTQSHFDWLKLVLMVLCMVFARNSAMAFNRYLDRDIDAQNPRTKQRDIPSGRISASAALTFTLVNCALFIAATWFINPLCFYLSPVALFVVMGYSATKRFTALCHLVLGLGLSLAPIGAYLVVTGAFALTPLFFSLSVLCWVSGFDIIYALQDEDFDRGLNLHSIPAYMGKVNALRLSTFLHVLSAAFIIMPVFFTHSQFGILYYAGILFFCAMLIYQHLLVKPNDLSRVNFAFMTTNGIASVVFAVLFLLDRIWIH</sequence>
<evidence type="ECO:0000256" key="6">
    <source>
        <dbReference type="ARBA" id="ARBA00022692"/>
    </source>
</evidence>
<evidence type="ECO:0000256" key="4">
    <source>
        <dbReference type="ARBA" id="ARBA00022475"/>
    </source>
</evidence>
<dbReference type="Gene3D" id="1.20.120.1780">
    <property type="entry name" value="UbiA prenyltransferase"/>
    <property type="match status" value="1"/>
</dbReference>
<evidence type="ECO:0000256" key="1">
    <source>
        <dbReference type="ARBA" id="ARBA00001946"/>
    </source>
</evidence>
<protein>
    <submittedName>
        <fullName evidence="10">UbiA-like polyprenyltransferase</fullName>
    </submittedName>
</protein>
<comment type="similarity">
    <text evidence="3">Belongs to the UbiA prenyltransferase family.</text>
</comment>
<dbReference type="Gene3D" id="1.10.357.140">
    <property type="entry name" value="UbiA prenyltransferase"/>
    <property type="match status" value="1"/>
</dbReference>
<feature type="transmembrane region" description="Helical" evidence="9">
    <location>
        <begin position="158"/>
        <end position="180"/>
    </location>
</feature>
<keyword evidence="5" id="KW-0808">Transferase</keyword>
<keyword evidence="11" id="KW-1185">Reference proteome</keyword>
<organism evidence="10 11">
    <name type="scientific">Mucilaginibacter sabulilitoris</name>
    <dbReference type="NCBI Taxonomy" id="1173583"/>
    <lineage>
        <taxon>Bacteria</taxon>
        <taxon>Pseudomonadati</taxon>
        <taxon>Bacteroidota</taxon>
        <taxon>Sphingobacteriia</taxon>
        <taxon>Sphingobacteriales</taxon>
        <taxon>Sphingobacteriaceae</taxon>
        <taxon>Mucilaginibacter</taxon>
    </lineage>
</organism>
<feature type="transmembrane region" description="Helical" evidence="9">
    <location>
        <begin position="133"/>
        <end position="152"/>
    </location>
</feature>
<feature type="transmembrane region" description="Helical" evidence="9">
    <location>
        <begin position="201"/>
        <end position="224"/>
    </location>
</feature>
<dbReference type="EMBL" id="CP139558">
    <property type="protein sequence ID" value="WPU95901.1"/>
    <property type="molecule type" value="Genomic_DNA"/>
</dbReference>
<dbReference type="PANTHER" id="PTHR11048:SF28">
    <property type="entry name" value="4-HYDROXYBENZOATE POLYPRENYLTRANSFERASE, MITOCHONDRIAL"/>
    <property type="match status" value="1"/>
</dbReference>
<keyword evidence="6 9" id="KW-0812">Transmembrane</keyword>
<feature type="transmembrane region" description="Helical" evidence="9">
    <location>
        <begin position="7"/>
        <end position="28"/>
    </location>
</feature>
<dbReference type="Proteomes" id="UP001324380">
    <property type="component" value="Chromosome"/>
</dbReference>
<feature type="transmembrane region" description="Helical" evidence="9">
    <location>
        <begin position="261"/>
        <end position="280"/>
    </location>
</feature>
<comment type="subcellular location">
    <subcellularLocation>
        <location evidence="2">Membrane</location>
        <topology evidence="2">Multi-pass membrane protein</topology>
    </subcellularLocation>
</comment>
<dbReference type="InterPro" id="IPR000537">
    <property type="entry name" value="UbiA_prenyltransferase"/>
</dbReference>
<keyword evidence="4" id="KW-1003">Cell membrane</keyword>
<evidence type="ECO:0000313" key="11">
    <source>
        <dbReference type="Proteomes" id="UP001324380"/>
    </source>
</evidence>